<dbReference type="Gene3D" id="3.90.1200.10">
    <property type="match status" value="1"/>
</dbReference>
<keyword evidence="3" id="KW-1185">Reference proteome</keyword>
<evidence type="ECO:0000313" key="3">
    <source>
        <dbReference type="Proteomes" id="UP001596002"/>
    </source>
</evidence>
<reference evidence="3" key="1">
    <citation type="journal article" date="2019" name="Int. J. Syst. Evol. Microbiol.">
        <title>The Global Catalogue of Microorganisms (GCM) 10K type strain sequencing project: providing services to taxonomists for standard genome sequencing and annotation.</title>
        <authorList>
            <consortium name="The Broad Institute Genomics Platform"/>
            <consortium name="The Broad Institute Genome Sequencing Center for Infectious Disease"/>
            <person name="Wu L."/>
            <person name="Ma J."/>
        </authorList>
    </citation>
    <scope>NUCLEOTIDE SEQUENCE [LARGE SCALE GENOMIC DNA]</scope>
    <source>
        <strain evidence="3">WYCCWR 12678</strain>
    </source>
</reference>
<accession>A0ABV9Q4G7</accession>
<comment type="caution">
    <text evidence="2">The sequence shown here is derived from an EMBL/GenBank/DDBJ whole genome shotgun (WGS) entry which is preliminary data.</text>
</comment>
<dbReference type="InterPro" id="IPR011009">
    <property type="entry name" value="Kinase-like_dom_sf"/>
</dbReference>
<sequence length="332" mass="39287">MIRAEVKLPPDTVKSLILKHYGLQVRSLEKVRAVYKVETPFGIFGFKNAEELPDLPFIANCLRKIRQNGFERMPDFLLSNSREYLIDYDGESYFMEEWLDVVEVPKESFPFLEKIGTALRDFHHAAKGVMPEQASHRFEWGKRQKFLVDAYYKIRSWKQHRSANPLEVQILDFLHYRCSLAYEYLQGVSPDSLLKTCPESAVLCHGGLHHKNIMLDPDNQIWFIDFETMVYAERVLDLAQFLQYHAAPYQWNPLIVHTFLQAYQSRLSVPVSREEWKIFFSYLAFPRRFYNRMVRYFDNVEASHDLLLKLQETVDNDMAKQSLLIRYNPKII</sequence>
<dbReference type="PANTHER" id="PTHR39179:SF3">
    <property type="entry name" value="COTS-RELATED PROTEIN"/>
    <property type="match status" value="1"/>
</dbReference>
<evidence type="ECO:0000259" key="1">
    <source>
        <dbReference type="Pfam" id="PF01636"/>
    </source>
</evidence>
<gene>
    <name evidence="2" type="ORF">ACFO8Q_18845</name>
</gene>
<dbReference type="PANTHER" id="PTHR39179">
    <property type="entry name" value="SPORE COAT PROTEIN I"/>
    <property type="match status" value="1"/>
</dbReference>
<dbReference type="InterPro" id="IPR002575">
    <property type="entry name" value="Aminoglycoside_PTrfase"/>
</dbReference>
<dbReference type="Pfam" id="PF01636">
    <property type="entry name" value="APH"/>
    <property type="match status" value="1"/>
</dbReference>
<feature type="domain" description="Aminoglycoside phosphotransferase" evidence="1">
    <location>
        <begin position="51"/>
        <end position="264"/>
    </location>
</feature>
<dbReference type="Proteomes" id="UP001596002">
    <property type="component" value="Unassembled WGS sequence"/>
</dbReference>
<dbReference type="Gene3D" id="3.30.200.20">
    <property type="entry name" value="Phosphorylase Kinase, domain 1"/>
    <property type="match status" value="1"/>
</dbReference>
<proteinExistence type="predicted"/>
<dbReference type="InterPro" id="IPR047175">
    <property type="entry name" value="CotS-like"/>
</dbReference>
<evidence type="ECO:0000313" key="2">
    <source>
        <dbReference type="EMBL" id="MFC4769391.1"/>
    </source>
</evidence>
<name>A0ABV9Q4G7_9BACL</name>
<organism evidence="2 3">
    <name type="scientific">Effusibacillus consociatus</name>
    <dbReference type="NCBI Taxonomy" id="1117041"/>
    <lineage>
        <taxon>Bacteria</taxon>
        <taxon>Bacillati</taxon>
        <taxon>Bacillota</taxon>
        <taxon>Bacilli</taxon>
        <taxon>Bacillales</taxon>
        <taxon>Alicyclobacillaceae</taxon>
        <taxon>Effusibacillus</taxon>
    </lineage>
</organism>
<dbReference type="EMBL" id="JBHSHC010000128">
    <property type="protein sequence ID" value="MFC4769391.1"/>
    <property type="molecule type" value="Genomic_DNA"/>
</dbReference>
<protein>
    <submittedName>
        <fullName evidence="2">Phosphotransferase</fullName>
    </submittedName>
</protein>
<dbReference type="RefSeq" id="WP_380027854.1">
    <property type="nucleotide sequence ID" value="NZ_JBHSHC010000128.1"/>
</dbReference>
<dbReference type="SUPFAM" id="SSF56112">
    <property type="entry name" value="Protein kinase-like (PK-like)"/>
    <property type="match status" value="1"/>
</dbReference>